<dbReference type="SMART" id="SM00220">
    <property type="entry name" value="S_TKc"/>
    <property type="match status" value="1"/>
</dbReference>
<feature type="domain" description="Protein kinase" evidence="6">
    <location>
        <begin position="12"/>
        <end position="257"/>
    </location>
</feature>
<evidence type="ECO:0000259" key="6">
    <source>
        <dbReference type="PROSITE" id="PS50011"/>
    </source>
</evidence>
<reference evidence="8" key="1">
    <citation type="submission" date="2015-07" db="EMBL/GenBank/DDBJ databases">
        <title>Near-Complete Genome Sequence of the Cellulolytic Bacterium Bacteroides (Pseudobacteroides) cellulosolvens ATCC 35603.</title>
        <authorList>
            <person name="Dassa B."/>
            <person name="Utturkar S.M."/>
            <person name="Klingeman D.M."/>
            <person name="Hurt R.A."/>
            <person name="Keller M."/>
            <person name="Xu J."/>
            <person name="Reddy Y.H.K."/>
            <person name="Borovok I."/>
            <person name="Grinberg I.R."/>
            <person name="Lamed R."/>
            <person name="Zhivin O."/>
            <person name="Bayer E.A."/>
            <person name="Brown S.D."/>
        </authorList>
    </citation>
    <scope>NUCLEOTIDE SEQUENCE [LARGE SCALE GENOMIC DNA]</scope>
    <source>
        <strain evidence="8">DSM 2933</strain>
    </source>
</reference>
<dbReference type="Gene3D" id="1.10.510.10">
    <property type="entry name" value="Transferase(Phosphotransferase) domain 1"/>
    <property type="match status" value="1"/>
</dbReference>
<dbReference type="Gene3D" id="2.60.40.1080">
    <property type="match status" value="1"/>
</dbReference>
<gene>
    <name evidence="7" type="ORF">Bccel_2307</name>
</gene>
<dbReference type="Gene3D" id="2.120.10.30">
    <property type="entry name" value="TolB, C-terminal domain"/>
    <property type="match status" value="1"/>
</dbReference>
<keyword evidence="7" id="KW-0723">Serine/threonine-protein kinase</keyword>
<dbReference type="AlphaFoldDB" id="A0A0L6JNU5"/>
<accession>A0A0L6JNU5</accession>
<evidence type="ECO:0000313" key="7">
    <source>
        <dbReference type="EMBL" id="KNY27042.1"/>
    </source>
</evidence>
<dbReference type="PROSITE" id="PS00107">
    <property type="entry name" value="PROTEIN_KINASE_ATP"/>
    <property type="match status" value="1"/>
</dbReference>
<evidence type="ECO:0000256" key="3">
    <source>
        <dbReference type="ARBA" id="ARBA00022777"/>
    </source>
</evidence>
<dbReference type="GO" id="GO:0005524">
    <property type="term" value="F:ATP binding"/>
    <property type="evidence" value="ECO:0007669"/>
    <property type="project" value="UniProtKB-UniRule"/>
</dbReference>
<dbReference type="InterPro" id="IPR017441">
    <property type="entry name" value="Protein_kinase_ATP_BS"/>
</dbReference>
<dbReference type="CDD" id="cd14014">
    <property type="entry name" value="STKc_PknB_like"/>
    <property type="match status" value="1"/>
</dbReference>
<dbReference type="PROSITE" id="PS00108">
    <property type="entry name" value="PROTEIN_KINASE_ST"/>
    <property type="match status" value="1"/>
</dbReference>
<dbReference type="GO" id="GO:0004683">
    <property type="term" value="F:calcium/calmodulin-dependent protein kinase activity"/>
    <property type="evidence" value="ECO:0007669"/>
    <property type="project" value="UniProtKB-EC"/>
</dbReference>
<dbReference type="PANTHER" id="PTHR43289:SF34">
    <property type="entry name" value="SERINE_THREONINE-PROTEIN KINASE YBDM-RELATED"/>
    <property type="match status" value="1"/>
</dbReference>
<dbReference type="SUPFAM" id="SSF56112">
    <property type="entry name" value="Protein kinase-like (PK-like)"/>
    <property type="match status" value="1"/>
</dbReference>
<evidence type="ECO:0000256" key="4">
    <source>
        <dbReference type="ARBA" id="ARBA00022840"/>
    </source>
</evidence>
<dbReference type="PATRIC" id="fig|398512.5.peg.2407"/>
<name>A0A0L6JNU5_9FIRM</name>
<dbReference type="PANTHER" id="PTHR43289">
    <property type="entry name" value="MITOGEN-ACTIVATED PROTEIN KINASE KINASE KINASE 20-RELATED"/>
    <property type="match status" value="1"/>
</dbReference>
<dbReference type="SUPFAM" id="SSF63829">
    <property type="entry name" value="Calcium-dependent phosphotriesterase"/>
    <property type="match status" value="1"/>
</dbReference>
<evidence type="ECO:0000256" key="2">
    <source>
        <dbReference type="ARBA" id="ARBA00022741"/>
    </source>
</evidence>
<dbReference type="PROSITE" id="PS50011">
    <property type="entry name" value="PROTEIN_KINASE_DOM"/>
    <property type="match status" value="1"/>
</dbReference>
<dbReference type="RefSeq" id="WP_050753377.1">
    <property type="nucleotide sequence ID" value="NZ_JQKC01000016.1"/>
</dbReference>
<proteinExistence type="predicted"/>
<dbReference type="Proteomes" id="UP000036923">
    <property type="component" value="Unassembled WGS sequence"/>
</dbReference>
<dbReference type="Pfam" id="PF00069">
    <property type="entry name" value="Pkinase"/>
    <property type="match status" value="1"/>
</dbReference>
<keyword evidence="2 5" id="KW-0547">Nucleotide-binding</keyword>
<dbReference type="InterPro" id="IPR011042">
    <property type="entry name" value="6-blade_b-propeller_TolB-like"/>
</dbReference>
<evidence type="ECO:0000313" key="8">
    <source>
        <dbReference type="Proteomes" id="UP000036923"/>
    </source>
</evidence>
<organism evidence="7 8">
    <name type="scientific">Pseudobacteroides cellulosolvens ATCC 35603 = DSM 2933</name>
    <dbReference type="NCBI Taxonomy" id="398512"/>
    <lineage>
        <taxon>Bacteria</taxon>
        <taxon>Bacillati</taxon>
        <taxon>Bacillota</taxon>
        <taxon>Clostridia</taxon>
        <taxon>Eubacteriales</taxon>
        <taxon>Oscillospiraceae</taxon>
        <taxon>Pseudobacteroides</taxon>
    </lineage>
</organism>
<protein>
    <submittedName>
        <fullName evidence="7">Serine/threonine protein kinase</fullName>
        <ecNumber evidence="7">2.7.11.17</ecNumber>
    </submittedName>
</protein>
<dbReference type="InterPro" id="IPR011009">
    <property type="entry name" value="Kinase-like_dom_sf"/>
</dbReference>
<sequence length="712" mass="80659">MVDIGEILKGKYKIEKLLGQGATGKVYLCRNIELGNLWAVKYIYKKHTKIKLLAEIDILKKLNHVSLPKIIDVIEDDSGFYMVESYIEGTPLDKLLKDAESFDEETVIEWAKQLCDALSYLHSMKPFPIIYRDMKPQNIIITTDNKAVIVDFGIAREYKGQNTKDTIIAGTPYYAAPEQLTAEGATDNRTDIYSLGVTLHHLLTGALPKFEETSLLEYDKNISPQMDYIILKCIKKNLSERYQSIDELKKDLNNIKLLKINSFELRIRNRLIISASILMSIISLSMVYLGISAISKEKSAVLDISPEVLALSQKQERPIKVKKKYTDGSTAPVRSNEIKWKSSNQDVAVVKNDRVYATGEGTADLEGFYEDKRLKMTVLVNKAADEVKHVDINLKYLRNYQVSSFAGNGNHTDINGDIPDGDLKNAIISDPCSISFIPNGDLLVTDQRKLRLINKNTVKTIDLETNAEIARISSNGTIYFSFEPYENENQEMIYGICSYKNGITDFIYKNSGTLKVIEDFAFDSHDNIYLLEHEFISTDEEVTSLVYLNTKTKEHKILKELPGFIDSITLDVYDNLFISSKENYSIYKLDKTSQNFMLFAGNEKEQQFVDGINCRFFAPKRIKAVGNNLYILDKNVLRRISLDSNGDISDVESIAGQPGKVPQNNNTGISQHNTYPGYYALFKDPSDFAIDKQGNIFVTDKKGYVIWKISSM</sequence>
<dbReference type="OrthoDB" id="9788659at2"/>
<keyword evidence="1 7" id="KW-0808">Transferase</keyword>
<dbReference type="eggNOG" id="COG0515">
    <property type="taxonomic scope" value="Bacteria"/>
</dbReference>
<comment type="caution">
    <text evidence="7">The sequence shown here is derived from an EMBL/GenBank/DDBJ whole genome shotgun (WGS) entry which is preliminary data.</text>
</comment>
<keyword evidence="4 5" id="KW-0067">ATP-binding</keyword>
<dbReference type="InterPro" id="IPR008271">
    <property type="entry name" value="Ser/Thr_kinase_AS"/>
</dbReference>
<dbReference type="EC" id="2.7.11.17" evidence="7"/>
<evidence type="ECO:0000256" key="5">
    <source>
        <dbReference type="PROSITE-ProRule" id="PRU10141"/>
    </source>
</evidence>
<keyword evidence="8" id="KW-1185">Reference proteome</keyword>
<feature type="binding site" evidence="5">
    <location>
        <position position="41"/>
    </location>
    <ligand>
        <name>ATP</name>
        <dbReference type="ChEBI" id="CHEBI:30616"/>
    </ligand>
</feature>
<keyword evidence="3 7" id="KW-0418">Kinase</keyword>
<dbReference type="STRING" id="398512.Bccel_2307"/>
<evidence type="ECO:0000256" key="1">
    <source>
        <dbReference type="ARBA" id="ARBA00022679"/>
    </source>
</evidence>
<dbReference type="InterPro" id="IPR000719">
    <property type="entry name" value="Prot_kinase_dom"/>
</dbReference>
<dbReference type="EMBL" id="LGTC01000001">
    <property type="protein sequence ID" value="KNY27042.1"/>
    <property type="molecule type" value="Genomic_DNA"/>
</dbReference>